<feature type="compositionally biased region" description="Low complexity" evidence="6">
    <location>
        <begin position="399"/>
        <end position="410"/>
    </location>
</feature>
<dbReference type="GO" id="GO:0030151">
    <property type="term" value="F:molybdenum ion binding"/>
    <property type="evidence" value="ECO:0007669"/>
    <property type="project" value="InterPro"/>
</dbReference>
<evidence type="ECO:0000313" key="10">
    <source>
        <dbReference type="Proteomes" id="UP000567885"/>
    </source>
</evidence>
<dbReference type="PROSITE" id="PS51340">
    <property type="entry name" value="MOSC"/>
    <property type="match status" value="1"/>
</dbReference>
<dbReference type="GO" id="GO:0005199">
    <property type="term" value="F:structural constituent of cell wall"/>
    <property type="evidence" value="ECO:0007669"/>
    <property type="project" value="TreeGrafter"/>
</dbReference>
<feature type="compositionally biased region" description="Low complexity" evidence="6">
    <location>
        <begin position="251"/>
        <end position="264"/>
    </location>
</feature>
<evidence type="ECO:0000256" key="1">
    <source>
        <dbReference type="ARBA" id="ARBA00004191"/>
    </source>
</evidence>
<dbReference type="InterPro" id="IPR054508">
    <property type="entry name" value="PIR1-like_C"/>
</dbReference>
<dbReference type="Pfam" id="PF03476">
    <property type="entry name" value="MOSC_N"/>
    <property type="match status" value="1"/>
</dbReference>
<dbReference type="InterPro" id="IPR005302">
    <property type="entry name" value="MoCF_Sase_C"/>
</dbReference>
<dbReference type="Pfam" id="PF03473">
    <property type="entry name" value="MOSC"/>
    <property type="match status" value="1"/>
</dbReference>
<feature type="region of interest" description="Disordered" evidence="6">
    <location>
        <begin position="225"/>
        <end position="410"/>
    </location>
</feature>
<feature type="domain" description="MOSC" evidence="8">
    <location>
        <begin position="702"/>
        <end position="904"/>
    </location>
</feature>
<evidence type="ECO:0000256" key="7">
    <source>
        <dbReference type="SAM" id="SignalP"/>
    </source>
</evidence>
<feature type="region of interest" description="Disordered" evidence="6">
    <location>
        <begin position="829"/>
        <end position="850"/>
    </location>
</feature>
<comment type="caution">
    <text evidence="9">The sequence shown here is derived from an EMBL/GenBank/DDBJ whole genome shotgun (WGS) entry which is preliminary data.</text>
</comment>
<dbReference type="AlphaFoldDB" id="A0A8H5WGB8"/>
<sequence length="918" mass="97486">MRTSLAFLALAATVFAVPQAVTEDIAPKDGPPKGCTSSYDGQFEVTIFKPGNSKRDVKEKRSCNGDGVLVLTLKDGVLKDAKDRTGYISDSFQFQFDKPAQAGAIYTSGFSVCSNGTLGFGPSAIFWQCQSGDFFNLYDRNWAEQCEPVEFGVMPCGKGSGSKSAPKKRIVGSSVVATTVVTVVSDGTTKEVPTTIAVPMCQIGDGQVQVRTTPCDDMELPVITAPPVSQVSDGKLQVPTTAPPAPPPVQGKPAVPEKPAGAEPAKGEGAGGEGTDKCDGSQSECGSQSGGAAGDEPKPAGGESRPGASPAGNDAPENTGAASKGDKPSDDEPSKKGDGAAAGSAGKSKPTKTEEVLATDSGSPSDIEETESSQSKSTRAVKPFRPQSTESDDAEETGSDSSGDSSDAAQSDGLRVVASLGMVIASASASARRQLIPAAPGLTADAQYLVRGLHKLSPLTIITQAIAMTSQFRDLLSTSTLAIAFLLGTPILVALLLQNASIPNELRNLRREGVTNSNMSDQTDSKYDLPEGITANGPIRIKAIFVHPIKSCAPVELERAQLIKSGFVWDRCFALATEVNRPESEGGPIWRFISQRTKPLMSQIKTELWLHQESSSTSDPTPGGCLVFRFPNPDPPSWLDQLKLLVLSQRNEISAIVPLHIGEDYQKKHAIAMKPFTIHSREAKGLDLGSVPAVDAVFPKLKRFLNIPEHQNLTLLSCTPNTLVRTEKNLAPLEYIGEPAVHGYTDQQPVNINNLASVHAVSNLLPAENQPLNALRFRANIWITGAPAFEEETWKRCRIVQKRQAAGGSVHPTLSVVCRTSRCTMPNVNPQTGRFDTDIPDGDKARGRAQPSSTLIKHRTVEDGNPRALGYIGMHSVPEDLGLEEAAARSQGLFVQVGDEVEVLERGTHLYGSTGSDY</sequence>
<dbReference type="PANTHER" id="PTHR47254">
    <property type="entry name" value="CELL WALL MANNOPROTEIN CIS3-RELATED"/>
    <property type="match status" value="1"/>
</dbReference>
<keyword evidence="10" id="KW-1185">Reference proteome</keyword>
<feature type="compositionally biased region" description="Low complexity" evidence="6">
    <location>
        <begin position="339"/>
        <end position="348"/>
    </location>
</feature>
<dbReference type="GO" id="GO:0003824">
    <property type="term" value="F:catalytic activity"/>
    <property type="evidence" value="ECO:0007669"/>
    <property type="project" value="InterPro"/>
</dbReference>
<dbReference type="GO" id="GO:0009277">
    <property type="term" value="C:fungal-type cell wall"/>
    <property type="evidence" value="ECO:0007669"/>
    <property type="project" value="TreeGrafter"/>
</dbReference>
<evidence type="ECO:0000256" key="5">
    <source>
        <dbReference type="ARBA" id="ARBA00038219"/>
    </source>
</evidence>
<organism evidence="9 10">
    <name type="scientific">Fusarium heterosporum</name>
    <dbReference type="NCBI Taxonomy" id="42747"/>
    <lineage>
        <taxon>Eukaryota</taxon>
        <taxon>Fungi</taxon>
        <taxon>Dikarya</taxon>
        <taxon>Ascomycota</taxon>
        <taxon>Pezizomycotina</taxon>
        <taxon>Sordariomycetes</taxon>
        <taxon>Hypocreomycetidae</taxon>
        <taxon>Hypocreales</taxon>
        <taxon>Nectriaceae</taxon>
        <taxon>Fusarium</taxon>
        <taxon>Fusarium heterosporum species complex</taxon>
    </lineage>
</organism>
<comment type="subcellular location">
    <subcellularLocation>
        <location evidence="1">Secreted</location>
        <location evidence="1">Cell wall</location>
    </subcellularLocation>
</comment>
<evidence type="ECO:0000259" key="8">
    <source>
        <dbReference type="PROSITE" id="PS51340"/>
    </source>
</evidence>
<feature type="compositionally biased region" description="Pro residues" evidence="6">
    <location>
        <begin position="241"/>
        <end position="250"/>
    </location>
</feature>
<evidence type="ECO:0000256" key="3">
    <source>
        <dbReference type="ARBA" id="ARBA00022525"/>
    </source>
</evidence>
<dbReference type="EMBL" id="JAAGWQ010000299">
    <property type="protein sequence ID" value="KAF5657168.1"/>
    <property type="molecule type" value="Genomic_DNA"/>
</dbReference>
<dbReference type="SUPFAM" id="SSF50800">
    <property type="entry name" value="PK beta-barrel domain-like"/>
    <property type="match status" value="1"/>
</dbReference>
<keyword evidence="3" id="KW-0964">Secreted</keyword>
<feature type="compositionally biased region" description="Basic and acidic residues" evidence="6">
    <location>
        <begin position="324"/>
        <end position="338"/>
    </location>
</feature>
<evidence type="ECO:0000256" key="2">
    <source>
        <dbReference type="ARBA" id="ARBA00022512"/>
    </source>
</evidence>
<feature type="compositionally biased region" description="Basic and acidic residues" evidence="6">
    <location>
        <begin position="835"/>
        <end position="846"/>
    </location>
</feature>
<reference evidence="9 10" key="1">
    <citation type="submission" date="2020-05" db="EMBL/GenBank/DDBJ databases">
        <title>Identification and distribution of gene clusters putatively required for synthesis of sphingolipid metabolism inhibitors in phylogenetically diverse species of the filamentous fungus Fusarium.</title>
        <authorList>
            <person name="Kim H.-S."/>
            <person name="Busman M."/>
            <person name="Brown D.W."/>
            <person name="Divon H."/>
            <person name="Uhlig S."/>
            <person name="Proctor R.H."/>
        </authorList>
    </citation>
    <scope>NUCLEOTIDE SEQUENCE [LARGE SCALE GENOMIC DNA]</scope>
    <source>
        <strain evidence="9 10">NRRL 20693</strain>
    </source>
</reference>
<evidence type="ECO:0000256" key="4">
    <source>
        <dbReference type="ARBA" id="ARBA00022729"/>
    </source>
</evidence>
<accession>A0A8H5WGB8</accession>
<dbReference type="GO" id="GO:0030170">
    <property type="term" value="F:pyridoxal phosphate binding"/>
    <property type="evidence" value="ECO:0007669"/>
    <property type="project" value="InterPro"/>
</dbReference>
<dbReference type="OrthoDB" id="17255at2759"/>
<dbReference type="Proteomes" id="UP000567885">
    <property type="component" value="Unassembled WGS sequence"/>
</dbReference>
<dbReference type="GO" id="GO:0031505">
    <property type="term" value="P:fungal-type cell wall organization"/>
    <property type="evidence" value="ECO:0007669"/>
    <property type="project" value="TreeGrafter"/>
</dbReference>
<evidence type="ECO:0000313" key="9">
    <source>
        <dbReference type="EMBL" id="KAF5657168.1"/>
    </source>
</evidence>
<dbReference type="PANTHER" id="PTHR47254:SF1">
    <property type="entry name" value="CELL WALL MANNOPROTEIN CIS3-RELATED"/>
    <property type="match status" value="1"/>
</dbReference>
<dbReference type="InterPro" id="IPR011037">
    <property type="entry name" value="Pyrv_Knase-like_insert_dom_sf"/>
</dbReference>
<name>A0A8H5WGB8_FUSHE</name>
<gene>
    <name evidence="9" type="ORF">FHETE_10618</name>
</gene>
<dbReference type="InterPro" id="IPR005303">
    <property type="entry name" value="MOCOS_middle"/>
</dbReference>
<dbReference type="InterPro" id="IPR051153">
    <property type="entry name" value="Yeast_CWMannoprotein_PIR"/>
</dbReference>
<feature type="signal peptide" evidence="7">
    <location>
        <begin position="1"/>
        <end position="16"/>
    </location>
</feature>
<feature type="chain" id="PRO_5034107839" description="MOSC domain-containing protein" evidence="7">
    <location>
        <begin position="17"/>
        <end position="918"/>
    </location>
</feature>
<proteinExistence type="inferred from homology"/>
<comment type="similarity">
    <text evidence="5">Belongs to the PIR protein family.</text>
</comment>
<evidence type="ECO:0000256" key="6">
    <source>
        <dbReference type="SAM" id="MobiDB-lite"/>
    </source>
</evidence>
<keyword evidence="4 7" id="KW-0732">Signal</keyword>
<dbReference type="Pfam" id="PF22799">
    <property type="entry name" value="PIR1-like_C"/>
    <property type="match status" value="1"/>
</dbReference>
<protein>
    <recommendedName>
        <fullName evidence="8">MOSC domain-containing protein</fullName>
    </recommendedName>
</protein>
<keyword evidence="2" id="KW-0134">Cell wall</keyword>